<dbReference type="Gene3D" id="2.30.30.170">
    <property type="match status" value="3"/>
</dbReference>
<dbReference type="PANTHER" id="PTHR35333">
    <property type="entry name" value="BETA-LACTAMASE"/>
    <property type="match status" value="1"/>
</dbReference>
<feature type="chain" id="PRO_5039383480" description="GW domain-containing protein" evidence="2">
    <location>
        <begin position="25"/>
        <end position="509"/>
    </location>
</feature>
<evidence type="ECO:0000256" key="2">
    <source>
        <dbReference type="SAM" id="SignalP"/>
    </source>
</evidence>
<keyword evidence="5" id="KW-1185">Reference proteome</keyword>
<dbReference type="KEGG" id="bths:CNY62_00555"/>
<dbReference type="GO" id="GO:0046677">
    <property type="term" value="P:response to antibiotic"/>
    <property type="evidence" value="ECO:0007669"/>
    <property type="project" value="InterPro"/>
</dbReference>
<dbReference type="InterPro" id="IPR012338">
    <property type="entry name" value="Beta-lactam/transpept-like"/>
</dbReference>
<dbReference type="GO" id="GO:0030655">
    <property type="term" value="P:beta-lactam antibiotic catabolic process"/>
    <property type="evidence" value="ECO:0007669"/>
    <property type="project" value="InterPro"/>
</dbReference>
<sequence>MKRNLMVGLLVVGFLMGSVNQPIAVQANSTTTKSITENYVKVDVDVRLQKKAYQIYSKPYGYEGYQTIDNSTAYVGNDYTVKQEAISGNNRYYYIVYGKGKAGWINTKGFTKLDRPIYKTLNKNMKLTSGNYNVFTAPYLSKNSRILSKTQGYIDNDYVVKKQAQSGGATYYQITLANKQMVWVNANGFKALAKESYKKVSIAGNITSSTAALYTKPYLYKGSRYVGTTAKNKGRAVKITESAITPKGVFYKVNGLGWLPKSSIKEDDKKMEKVQKLLNSKYRSPNYGIYVRRLSDGKTATMHGNTNFTAASTGKLPAIYYTQKMINSGKIKYSSRYENKRAINNMPLSYQPWGAGVLQYEPWGKYFPIDTILKWTIQKSDNQGANFLGYYGGNQYSSAMKKEISKVVGRQWTSWGKVSAKDNAKLIEAIYRQGGKAPRYLQSTNYDNQRIPKYLPVPVGHKIGDLYDLAHDVGIVYAKEPYVISVMTKNYTGYEKISVLSRDVYNILK</sequence>
<dbReference type="Pfam" id="PF13354">
    <property type="entry name" value="Beta-lactamase2"/>
    <property type="match status" value="1"/>
</dbReference>
<dbReference type="SUPFAM" id="SSF82057">
    <property type="entry name" value="Prokaryotic SH3-related domain"/>
    <property type="match status" value="3"/>
</dbReference>
<dbReference type="PROSITE" id="PS51780">
    <property type="entry name" value="GW"/>
    <property type="match status" value="2"/>
</dbReference>
<dbReference type="InterPro" id="IPR000871">
    <property type="entry name" value="Beta-lactam_class-A"/>
</dbReference>
<dbReference type="Proteomes" id="UP000243591">
    <property type="component" value="Chromosome"/>
</dbReference>
<dbReference type="STRING" id="2756.BFR44_02775"/>
<dbReference type="Gene3D" id="3.40.710.10">
    <property type="entry name" value="DD-peptidase/beta-lactamase superfamily"/>
    <property type="match status" value="1"/>
</dbReference>
<feature type="signal peptide" evidence="2">
    <location>
        <begin position="1"/>
        <end position="24"/>
    </location>
</feature>
<keyword evidence="1 2" id="KW-0732">Signal</keyword>
<organism evidence="4 5">
    <name type="scientific">Brochothrix thermosphacta</name>
    <name type="common">Microbacterium thermosphactum</name>
    <dbReference type="NCBI Taxonomy" id="2756"/>
    <lineage>
        <taxon>Bacteria</taxon>
        <taxon>Bacillati</taxon>
        <taxon>Bacillota</taxon>
        <taxon>Bacilli</taxon>
        <taxon>Bacillales</taxon>
        <taxon>Listeriaceae</taxon>
        <taxon>Brochothrix</taxon>
    </lineage>
</organism>
<evidence type="ECO:0000256" key="1">
    <source>
        <dbReference type="ARBA" id="ARBA00022729"/>
    </source>
</evidence>
<dbReference type="EMBL" id="CP023483">
    <property type="protein sequence ID" value="ATF24984.1"/>
    <property type="molecule type" value="Genomic_DNA"/>
</dbReference>
<evidence type="ECO:0000313" key="5">
    <source>
        <dbReference type="Proteomes" id="UP000243591"/>
    </source>
</evidence>
<feature type="domain" description="GW" evidence="3">
    <location>
        <begin position="31"/>
        <end position="115"/>
    </location>
</feature>
<reference evidence="4 5" key="1">
    <citation type="submission" date="2017-09" db="EMBL/GenBank/DDBJ databases">
        <title>Complete Genome Sequences of Two Strains of the Meat Spoilage Bacterium Brochothrix thermosphacta Isolated from Ground Chicken.</title>
        <authorList>
            <person name="Paoli G.C."/>
            <person name="Wijey C."/>
            <person name="Chen C.-Y."/>
            <person name="Nguyen L."/>
            <person name="Yan X."/>
            <person name="Irwin P.L."/>
        </authorList>
    </citation>
    <scope>NUCLEOTIDE SEQUENCE [LARGE SCALE GENOMIC DNA]</scope>
    <source>
        <strain evidence="4 5">BI</strain>
    </source>
</reference>
<evidence type="ECO:0000313" key="4">
    <source>
        <dbReference type="EMBL" id="ATF24984.1"/>
    </source>
</evidence>
<gene>
    <name evidence="4" type="ORF">CNY62_00555</name>
</gene>
<dbReference type="SUPFAM" id="SSF56601">
    <property type="entry name" value="beta-lactamase/transpeptidase-like"/>
    <property type="match status" value="1"/>
</dbReference>
<feature type="domain" description="GW" evidence="3">
    <location>
        <begin position="117"/>
        <end position="194"/>
    </location>
</feature>
<evidence type="ECO:0000259" key="3">
    <source>
        <dbReference type="PROSITE" id="PS51780"/>
    </source>
</evidence>
<dbReference type="OrthoDB" id="9775096at2"/>
<dbReference type="GO" id="GO:0008800">
    <property type="term" value="F:beta-lactamase activity"/>
    <property type="evidence" value="ECO:0007669"/>
    <property type="project" value="InterPro"/>
</dbReference>
<dbReference type="AlphaFoldDB" id="A0A1D2LK28"/>
<proteinExistence type="predicted"/>
<dbReference type="InterPro" id="IPR045155">
    <property type="entry name" value="Beta-lactam_cat"/>
</dbReference>
<dbReference type="InterPro" id="IPR038200">
    <property type="entry name" value="GW_dom_sf"/>
</dbReference>
<accession>A0A1D2LK28</accession>
<dbReference type="Pfam" id="PF13457">
    <property type="entry name" value="GW"/>
    <property type="match status" value="3"/>
</dbReference>
<dbReference type="RefSeq" id="WP_069125511.1">
    <property type="nucleotide sequence ID" value="NZ_CP023483.1"/>
</dbReference>
<dbReference type="PANTHER" id="PTHR35333:SF3">
    <property type="entry name" value="BETA-LACTAMASE-TYPE TRANSPEPTIDASE FOLD CONTAINING PROTEIN"/>
    <property type="match status" value="1"/>
</dbReference>
<name>A0A1D2LK28_BROTH</name>
<dbReference type="InterPro" id="IPR025987">
    <property type="entry name" value="GW_dom"/>
</dbReference>
<protein>
    <recommendedName>
        <fullName evidence="3">GW domain-containing protein</fullName>
    </recommendedName>
</protein>